<accession>A0AAV1YWY7</accession>
<evidence type="ECO:0000256" key="1">
    <source>
        <dbReference type="SAM" id="MobiDB-lite"/>
    </source>
</evidence>
<organism evidence="2 3">
    <name type="scientific">Larinioides sclopetarius</name>
    <dbReference type="NCBI Taxonomy" id="280406"/>
    <lineage>
        <taxon>Eukaryota</taxon>
        <taxon>Metazoa</taxon>
        <taxon>Ecdysozoa</taxon>
        <taxon>Arthropoda</taxon>
        <taxon>Chelicerata</taxon>
        <taxon>Arachnida</taxon>
        <taxon>Araneae</taxon>
        <taxon>Araneomorphae</taxon>
        <taxon>Entelegynae</taxon>
        <taxon>Araneoidea</taxon>
        <taxon>Araneidae</taxon>
        <taxon>Larinioides</taxon>
    </lineage>
</organism>
<dbReference type="AlphaFoldDB" id="A0AAV1YWY7"/>
<comment type="caution">
    <text evidence="2">The sequence shown here is derived from an EMBL/GenBank/DDBJ whole genome shotgun (WGS) entry which is preliminary data.</text>
</comment>
<gene>
    <name evidence="2" type="ORF">LARSCL_LOCUS1563</name>
</gene>
<reference evidence="2 3" key="1">
    <citation type="submission" date="2024-04" db="EMBL/GenBank/DDBJ databases">
        <authorList>
            <person name="Rising A."/>
            <person name="Reimegard J."/>
            <person name="Sonavane S."/>
            <person name="Akerstrom W."/>
            <person name="Nylinder S."/>
            <person name="Hedman E."/>
            <person name="Kallberg Y."/>
        </authorList>
    </citation>
    <scope>NUCLEOTIDE SEQUENCE [LARGE SCALE GENOMIC DNA]</scope>
</reference>
<proteinExistence type="predicted"/>
<sequence length="81" mass="8413">MATTTAPTPSQPLPGTDASKGIKKRKPGIKDGRVELKNASGQSAAEASDVLGLPLFAFGTGSLPTWPRVFPPSHPFSRLIG</sequence>
<evidence type="ECO:0000313" key="2">
    <source>
        <dbReference type="EMBL" id="CAL1263578.1"/>
    </source>
</evidence>
<dbReference type="EMBL" id="CAXIEN010000009">
    <property type="protein sequence ID" value="CAL1263578.1"/>
    <property type="molecule type" value="Genomic_DNA"/>
</dbReference>
<protein>
    <submittedName>
        <fullName evidence="2">Uncharacterized protein</fullName>
    </submittedName>
</protein>
<feature type="region of interest" description="Disordered" evidence="1">
    <location>
        <begin position="1"/>
        <end position="31"/>
    </location>
</feature>
<evidence type="ECO:0000313" key="3">
    <source>
        <dbReference type="Proteomes" id="UP001497382"/>
    </source>
</evidence>
<name>A0AAV1YWY7_9ARAC</name>
<keyword evidence="3" id="KW-1185">Reference proteome</keyword>
<dbReference type="Proteomes" id="UP001497382">
    <property type="component" value="Unassembled WGS sequence"/>
</dbReference>